<feature type="compositionally biased region" description="Basic and acidic residues" evidence="1">
    <location>
        <begin position="52"/>
        <end position="65"/>
    </location>
</feature>
<name>A0ABR2IHP2_9PEZI</name>
<proteinExistence type="predicted"/>
<accession>A0ABR2IHP2</accession>
<feature type="region of interest" description="Disordered" evidence="1">
    <location>
        <begin position="29"/>
        <end position="92"/>
    </location>
</feature>
<evidence type="ECO:0000313" key="2">
    <source>
        <dbReference type="EMBL" id="KAK8863087.1"/>
    </source>
</evidence>
<organism evidence="2 3">
    <name type="scientific">Apiospora arundinis</name>
    <dbReference type="NCBI Taxonomy" id="335852"/>
    <lineage>
        <taxon>Eukaryota</taxon>
        <taxon>Fungi</taxon>
        <taxon>Dikarya</taxon>
        <taxon>Ascomycota</taxon>
        <taxon>Pezizomycotina</taxon>
        <taxon>Sordariomycetes</taxon>
        <taxon>Xylariomycetidae</taxon>
        <taxon>Amphisphaeriales</taxon>
        <taxon>Apiosporaceae</taxon>
        <taxon>Apiospora</taxon>
    </lineage>
</organism>
<comment type="caution">
    <text evidence="2">The sequence shown here is derived from an EMBL/GenBank/DDBJ whole genome shotgun (WGS) entry which is preliminary data.</text>
</comment>
<dbReference type="EMBL" id="JAPCWZ010000005">
    <property type="protein sequence ID" value="KAK8863087.1"/>
    <property type="molecule type" value="Genomic_DNA"/>
</dbReference>
<keyword evidence="3" id="KW-1185">Reference proteome</keyword>
<evidence type="ECO:0000256" key="1">
    <source>
        <dbReference type="SAM" id="MobiDB-lite"/>
    </source>
</evidence>
<evidence type="ECO:0000313" key="3">
    <source>
        <dbReference type="Proteomes" id="UP001390339"/>
    </source>
</evidence>
<feature type="compositionally biased region" description="Polar residues" evidence="1">
    <location>
        <begin position="66"/>
        <end position="82"/>
    </location>
</feature>
<dbReference type="Proteomes" id="UP001390339">
    <property type="component" value="Unassembled WGS sequence"/>
</dbReference>
<sequence length="92" mass="10306">MARFAGVCAEDINAAYAELVAKRAQPIVRPVDDDYLSTSPKGVKQRERRWIKREIRRKEATDRRGSTTGSVSGESPQASWNDADSPELSRRS</sequence>
<reference evidence="2 3" key="1">
    <citation type="journal article" date="2024" name="IMA Fungus">
        <title>Apiospora arundinis, a panoply of carbohydrate-active enzymes and secondary metabolites.</title>
        <authorList>
            <person name="Sorensen T."/>
            <person name="Petersen C."/>
            <person name="Muurmann A.T."/>
            <person name="Christiansen J.V."/>
            <person name="Brundto M.L."/>
            <person name="Overgaard C.K."/>
            <person name="Boysen A.T."/>
            <person name="Wollenberg R.D."/>
            <person name="Larsen T.O."/>
            <person name="Sorensen J.L."/>
            <person name="Nielsen K.L."/>
            <person name="Sondergaard T.E."/>
        </authorList>
    </citation>
    <scope>NUCLEOTIDE SEQUENCE [LARGE SCALE GENOMIC DNA]</scope>
    <source>
        <strain evidence="2 3">AAU 773</strain>
    </source>
</reference>
<gene>
    <name evidence="2" type="ORF">PGQ11_009322</name>
</gene>
<protein>
    <submittedName>
        <fullName evidence="2">Uncharacterized protein</fullName>
    </submittedName>
</protein>